<evidence type="ECO:0000256" key="1">
    <source>
        <dbReference type="SAM" id="MobiDB-lite"/>
    </source>
</evidence>
<name>A0AAI8IWT6_9ENTR</name>
<feature type="region of interest" description="Disordered" evidence="1">
    <location>
        <begin position="18"/>
        <end position="50"/>
    </location>
</feature>
<evidence type="ECO:0000313" key="2">
    <source>
        <dbReference type="EMBL" id="AWL56847.1"/>
    </source>
</evidence>
<accession>A0AAI8IWT6</accession>
<dbReference type="EMBL" id="CP029443">
    <property type="protein sequence ID" value="AWL56847.1"/>
    <property type="molecule type" value="Genomic_DNA"/>
</dbReference>
<reference evidence="4 5" key="1">
    <citation type="submission" date="2018-05" db="EMBL/GenBank/DDBJ databases">
        <title>Klebsiella quasipneumonaiae provides a window into carbapenemase gene transfer, plasmid rearrangements and nosocomial acquisition from the hospital environment.</title>
        <authorList>
            <person name="Mathers A.J."/>
            <person name="Vegesana K."/>
            <person name="Stoesser N."/>
            <person name="Crook D."/>
            <person name="Vaughan A."/>
            <person name="Barry K."/>
            <person name="Parikh H."/>
            <person name="Sebra R."/>
            <person name="Kotay S."/>
            <person name="Walker A.S."/>
            <person name="Sheppard A.E."/>
        </authorList>
    </citation>
    <scope>NUCLEOTIDE SEQUENCE [LARGE SCALE GENOMIC DNA]</scope>
    <source>
        <strain evidence="2 5">CAV1947</strain>
        <strain evidence="3 4">CAV2018</strain>
    </source>
</reference>
<dbReference type="Proteomes" id="UP000245760">
    <property type="component" value="Chromosome"/>
</dbReference>
<protein>
    <submittedName>
        <fullName evidence="3">Uncharacterized protein</fullName>
    </submittedName>
</protein>
<sequence>MPPSGTTTGMELEVSCPAALRLRGPGGVSRTPPQKRRPDKAFMPPSGTTAGMELEVSCPAALRLPGLQGEPAGRNVGRIRHVCRHPA</sequence>
<keyword evidence="5" id="KW-1185">Reference proteome</keyword>
<dbReference type="Proteomes" id="UP000245649">
    <property type="component" value="Chromosome"/>
</dbReference>
<proteinExistence type="predicted"/>
<gene>
    <name evidence="3" type="ORF">DKC00_19295</name>
    <name evidence="2" type="ORF">DKC11_13880</name>
</gene>
<organism evidence="3 4">
    <name type="scientific">Klebsiella quasipneumoniae</name>
    <dbReference type="NCBI Taxonomy" id="1463165"/>
    <lineage>
        <taxon>Bacteria</taxon>
        <taxon>Pseudomonadati</taxon>
        <taxon>Pseudomonadota</taxon>
        <taxon>Gammaproteobacteria</taxon>
        <taxon>Enterobacterales</taxon>
        <taxon>Enterobacteriaceae</taxon>
        <taxon>Klebsiella/Raoultella group</taxon>
        <taxon>Klebsiella</taxon>
        <taxon>Klebsiella pneumoniae complex</taxon>
    </lineage>
</organism>
<dbReference type="AlphaFoldDB" id="A0AAI8IWT6"/>
<evidence type="ECO:0000313" key="3">
    <source>
        <dbReference type="EMBL" id="AWL63765.1"/>
    </source>
</evidence>
<evidence type="ECO:0000313" key="4">
    <source>
        <dbReference type="Proteomes" id="UP000245649"/>
    </source>
</evidence>
<dbReference type="EMBL" id="CP029432">
    <property type="protein sequence ID" value="AWL63765.1"/>
    <property type="molecule type" value="Genomic_DNA"/>
</dbReference>
<evidence type="ECO:0000313" key="5">
    <source>
        <dbReference type="Proteomes" id="UP000245760"/>
    </source>
</evidence>